<proteinExistence type="predicted"/>
<accession>A0A160PSF8</accession>
<reference evidence="1 2" key="1">
    <citation type="submission" date="2016-02" db="EMBL/GenBank/DDBJ databases">
        <title>Corynebacterium glutamicum N24 whole genome sequencing project.</title>
        <authorList>
            <person name="Matsutani M."/>
            <person name="Nangtapong N."/>
            <person name="Yakushi T."/>
            <person name="Matsushita K."/>
        </authorList>
    </citation>
    <scope>NUCLEOTIDE SEQUENCE [LARGE SCALE GENOMIC DNA]</scope>
    <source>
        <strain evidence="1 2">N24</strain>
    </source>
</reference>
<protein>
    <submittedName>
        <fullName evidence="1">Uncharacterized protein</fullName>
    </submittedName>
</protein>
<sequence>MNDFETTFDRISKEQDPTSRSRVEQFIVETVRALPNLTTKQGASLAIQLLDALQLADTSGSASGATSGSKGVASKSNPCPLPDTFDALTSLIAQLDVRSDSEWRSFGFQPTETAHPLLIAIPEIEVFYQHTDVEASSEGAVAPDFQENQAMWRRRLGSVTEPNLIYKEFSGPGKAQRAVEMLGNLWKIGIVVSRDTESRLGLTRVEYTPTPGEVPVPMMSEKNCWYSIRVSETLGENQVPEIVRCVAEIFCGYLPQMWPKTPIKAGKLRIQESEAAAYIALARLDLSPRTGNTTWTNSYISPRPLSPAFRWDVVLEASHQLENLLRGDTGPVTATQQATG</sequence>
<dbReference type="RefSeq" id="WP_096457476.1">
    <property type="nucleotide sequence ID" value="NZ_AP017369.1"/>
</dbReference>
<name>A0A160PSF8_9CORY</name>
<dbReference type="AlphaFoldDB" id="A0A160PSF8"/>
<organism evidence="1 2">
    <name type="scientific">Corynebacterium suranareeae</name>
    <dbReference type="NCBI Taxonomy" id="2506452"/>
    <lineage>
        <taxon>Bacteria</taxon>
        <taxon>Bacillati</taxon>
        <taxon>Actinomycetota</taxon>
        <taxon>Actinomycetes</taxon>
        <taxon>Mycobacteriales</taxon>
        <taxon>Corynebacteriaceae</taxon>
        <taxon>Corynebacterium</taxon>
    </lineage>
</organism>
<evidence type="ECO:0000313" key="1">
    <source>
        <dbReference type="EMBL" id="BAU96664.1"/>
    </source>
</evidence>
<dbReference type="KEGG" id="csur:N24_2402"/>
<evidence type="ECO:0000313" key="2">
    <source>
        <dbReference type="Proteomes" id="UP000218244"/>
    </source>
</evidence>
<gene>
    <name evidence="1" type="ORF">N24_2402</name>
</gene>
<dbReference type="EMBL" id="AP017369">
    <property type="protein sequence ID" value="BAU96664.1"/>
    <property type="molecule type" value="Genomic_DNA"/>
</dbReference>
<keyword evidence="2" id="KW-1185">Reference proteome</keyword>
<dbReference type="Proteomes" id="UP000218244">
    <property type="component" value="Chromosome"/>
</dbReference>